<dbReference type="Proteomes" id="UP001084197">
    <property type="component" value="Unassembled WGS sequence"/>
</dbReference>
<reference evidence="2" key="1">
    <citation type="submission" date="2022-11" db="EMBL/GenBank/DDBJ databases">
        <title>WGS of Natronobacillus azotifigens 24KS-1, an anaerobic diazotrophic haloalkaliphile from soda-rich habitats.</title>
        <authorList>
            <person name="Sorokin D.Y."/>
            <person name="Merkel A.Y."/>
        </authorList>
    </citation>
    <scope>NUCLEOTIDE SEQUENCE</scope>
    <source>
        <strain evidence="2">24KS-1</strain>
    </source>
</reference>
<evidence type="ECO:0000256" key="1">
    <source>
        <dbReference type="SAM" id="Phobius"/>
    </source>
</evidence>
<gene>
    <name evidence="2" type="ORF">OWO01_12950</name>
</gene>
<accession>A0A9J6RFA3</accession>
<feature type="transmembrane region" description="Helical" evidence="1">
    <location>
        <begin position="6"/>
        <end position="26"/>
    </location>
</feature>
<evidence type="ECO:0000313" key="2">
    <source>
        <dbReference type="EMBL" id="MCZ0704117.1"/>
    </source>
</evidence>
<keyword evidence="1" id="KW-0812">Transmembrane</keyword>
<dbReference type="RefSeq" id="WP_268780883.1">
    <property type="nucleotide sequence ID" value="NZ_JAPRAT010000027.1"/>
</dbReference>
<proteinExistence type="predicted"/>
<feature type="transmembrane region" description="Helical" evidence="1">
    <location>
        <begin position="33"/>
        <end position="51"/>
    </location>
</feature>
<sequence>MINILIAFQSILLIFIVLFGISTIGSTDNDQRVQCVSVAIAAILAMVVTFYV</sequence>
<dbReference type="EMBL" id="JAPRAT010000027">
    <property type="protein sequence ID" value="MCZ0704117.1"/>
    <property type="molecule type" value="Genomic_DNA"/>
</dbReference>
<protein>
    <submittedName>
        <fullName evidence="2">Uncharacterized protein</fullName>
    </submittedName>
</protein>
<evidence type="ECO:0000313" key="3">
    <source>
        <dbReference type="Proteomes" id="UP001084197"/>
    </source>
</evidence>
<organism evidence="2 3">
    <name type="scientific">Natronobacillus azotifigens</name>
    <dbReference type="NCBI Taxonomy" id="472978"/>
    <lineage>
        <taxon>Bacteria</taxon>
        <taxon>Bacillati</taxon>
        <taxon>Bacillota</taxon>
        <taxon>Bacilli</taxon>
        <taxon>Bacillales</taxon>
        <taxon>Bacillaceae</taxon>
        <taxon>Natronobacillus</taxon>
    </lineage>
</organism>
<keyword evidence="1" id="KW-1133">Transmembrane helix</keyword>
<name>A0A9J6RFA3_9BACI</name>
<dbReference type="AlphaFoldDB" id="A0A9J6RFA3"/>
<keyword evidence="3" id="KW-1185">Reference proteome</keyword>
<keyword evidence="1" id="KW-0472">Membrane</keyword>
<comment type="caution">
    <text evidence="2">The sequence shown here is derived from an EMBL/GenBank/DDBJ whole genome shotgun (WGS) entry which is preliminary data.</text>
</comment>